<keyword evidence="2" id="KW-1185">Reference proteome</keyword>
<name>A0AAP0BWY8_9ASPA</name>
<dbReference type="EMBL" id="JBBWWQ010000003">
    <property type="protein sequence ID" value="KAK8952323.1"/>
    <property type="molecule type" value="Genomic_DNA"/>
</dbReference>
<evidence type="ECO:0000313" key="1">
    <source>
        <dbReference type="EMBL" id="KAK8952323.1"/>
    </source>
</evidence>
<reference evidence="1 2" key="1">
    <citation type="journal article" date="2022" name="Nat. Plants">
        <title>Genomes of leafy and leafless Platanthera orchids illuminate the evolution of mycoheterotrophy.</title>
        <authorList>
            <person name="Li M.H."/>
            <person name="Liu K.W."/>
            <person name="Li Z."/>
            <person name="Lu H.C."/>
            <person name="Ye Q.L."/>
            <person name="Zhang D."/>
            <person name="Wang J.Y."/>
            <person name="Li Y.F."/>
            <person name="Zhong Z.M."/>
            <person name="Liu X."/>
            <person name="Yu X."/>
            <person name="Liu D.K."/>
            <person name="Tu X.D."/>
            <person name="Liu B."/>
            <person name="Hao Y."/>
            <person name="Liao X.Y."/>
            <person name="Jiang Y.T."/>
            <person name="Sun W.H."/>
            <person name="Chen J."/>
            <person name="Chen Y.Q."/>
            <person name="Ai Y."/>
            <person name="Zhai J.W."/>
            <person name="Wu S.S."/>
            <person name="Zhou Z."/>
            <person name="Hsiao Y.Y."/>
            <person name="Wu W.L."/>
            <person name="Chen Y.Y."/>
            <person name="Lin Y.F."/>
            <person name="Hsu J.L."/>
            <person name="Li C.Y."/>
            <person name="Wang Z.W."/>
            <person name="Zhao X."/>
            <person name="Zhong W.Y."/>
            <person name="Ma X.K."/>
            <person name="Ma L."/>
            <person name="Huang J."/>
            <person name="Chen G.Z."/>
            <person name="Huang M.Z."/>
            <person name="Huang L."/>
            <person name="Peng D.H."/>
            <person name="Luo Y.B."/>
            <person name="Zou S.Q."/>
            <person name="Chen S.P."/>
            <person name="Lan S."/>
            <person name="Tsai W.C."/>
            <person name="Van de Peer Y."/>
            <person name="Liu Z.J."/>
        </authorList>
    </citation>
    <scope>NUCLEOTIDE SEQUENCE [LARGE SCALE GENOMIC DNA]</scope>
    <source>
        <strain evidence="1">Lor287</strain>
    </source>
</reference>
<evidence type="ECO:0000313" key="2">
    <source>
        <dbReference type="Proteomes" id="UP001418222"/>
    </source>
</evidence>
<comment type="caution">
    <text evidence="1">The sequence shown here is derived from an EMBL/GenBank/DDBJ whole genome shotgun (WGS) entry which is preliminary data.</text>
</comment>
<protein>
    <submittedName>
        <fullName evidence="1">Uncharacterized protein</fullName>
    </submittedName>
</protein>
<dbReference type="AlphaFoldDB" id="A0AAP0BWY8"/>
<organism evidence="1 2">
    <name type="scientific">Platanthera zijinensis</name>
    <dbReference type="NCBI Taxonomy" id="2320716"/>
    <lineage>
        <taxon>Eukaryota</taxon>
        <taxon>Viridiplantae</taxon>
        <taxon>Streptophyta</taxon>
        <taxon>Embryophyta</taxon>
        <taxon>Tracheophyta</taxon>
        <taxon>Spermatophyta</taxon>
        <taxon>Magnoliopsida</taxon>
        <taxon>Liliopsida</taxon>
        <taxon>Asparagales</taxon>
        <taxon>Orchidaceae</taxon>
        <taxon>Orchidoideae</taxon>
        <taxon>Orchideae</taxon>
        <taxon>Orchidinae</taxon>
        <taxon>Platanthera</taxon>
    </lineage>
</organism>
<proteinExistence type="predicted"/>
<accession>A0AAP0BWY8</accession>
<dbReference type="Proteomes" id="UP001418222">
    <property type="component" value="Unassembled WGS sequence"/>
</dbReference>
<gene>
    <name evidence="1" type="ORF">KSP39_PZI003617</name>
</gene>
<sequence length="104" mass="11928">MLKNFPLCKHVVSASGPSPGSIQANPVSAVNSCNYMYTQCTQYDFKLSFPYTIGFCDAQYSVHITIHREPHCWWNFIGPAQCQGPIPKKFRCYWAYTLPSWELL</sequence>